<dbReference type="SUPFAM" id="SSF54523">
    <property type="entry name" value="Pili subunits"/>
    <property type="match status" value="1"/>
</dbReference>
<keyword evidence="4" id="KW-0472">Membrane</keyword>
<sequence length="236" mass="25228">MRRSSGFSLVELLVALGLLAALLALALRYFTSTAELARETQARSELQDRVRMVMQVVTADLQMAGATHWVSGGSFALYILPAGSVLVGTDGGVKDTLSLYYVTSLREQSQACRRVDYSFQGDTLYRSDVNATPSSGSDCTQPSPSFQPLAEGILALDIRYLCSDGAEVDTPADCGSEAYPRSALVEAVGYSLTPMRAAGPATLTTVSGQEVTCPQGRACYALRQEVLMPNLKPLPE</sequence>
<evidence type="ECO:0000256" key="1">
    <source>
        <dbReference type="ARBA" id="ARBA00004203"/>
    </source>
</evidence>
<evidence type="ECO:0000256" key="2">
    <source>
        <dbReference type="ARBA" id="ARBA00004418"/>
    </source>
</evidence>
<dbReference type="AlphaFoldDB" id="A0A4Q9B1D5"/>
<dbReference type="Pfam" id="PF07963">
    <property type="entry name" value="N_methyl"/>
    <property type="match status" value="1"/>
</dbReference>
<reference evidence="5 6" key="1">
    <citation type="submission" date="2019-02" db="EMBL/GenBank/DDBJ databases">
        <title>Thermus sp. a novel from hot spring.</title>
        <authorList>
            <person name="Zhao Z."/>
        </authorList>
    </citation>
    <scope>NUCLEOTIDE SEQUENCE [LARGE SCALE GENOMIC DNA]</scope>
    <source>
        <strain evidence="5 6">CFH 72773T</strain>
    </source>
</reference>
<dbReference type="InterPro" id="IPR045584">
    <property type="entry name" value="Pilin-like"/>
</dbReference>
<protein>
    <submittedName>
        <fullName evidence="5">Prepilin-type N-terminal cleavage/methylation domain-containing protein</fullName>
    </submittedName>
</protein>
<comment type="caution">
    <text evidence="5">The sequence shown here is derived from an EMBL/GenBank/DDBJ whole genome shotgun (WGS) entry which is preliminary data.</text>
</comment>
<gene>
    <name evidence="5" type="ORF">ETP66_09595</name>
</gene>
<dbReference type="Proteomes" id="UP000292858">
    <property type="component" value="Unassembled WGS sequence"/>
</dbReference>
<evidence type="ECO:0000313" key="5">
    <source>
        <dbReference type="EMBL" id="TBH17404.1"/>
    </source>
</evidence>
<dbReference type="NCBIfam" id="TIGR02532">
    <property type="entry name" value="IV_pilin_GFxxxE"/>
    <property type="match status" value="1"/>
</dbReference>
<keyword evidence="4" id="KW-0998">Cell outer membrane</keyword>
<proteinExistence type="predicted"/>
<evidence type="ECO:0000313" key="6">
    <source>
        <dbReference type="Proteomes" id="UP000292858"/>
    </source>
</evidence>
<dbReference type="EMBL" id="SIJL01000013">
    <property type="protein sequence ID" value="TBH17404.1"/>
    <property type="molecule type" value="Genomic_DNA"/>
</dbReference>
<name>A0A4Q9B1D5_9DEIN</name>
<keyword evidence="3" id="KW-0574">Periplasm</keyword>
<dbReference type="OrthoDB" id="31478at2"/>
<accession>A0A4Q9B1D5</accession>
<evidence type="ECO:0000256" key="4">
    <source>
        <dbReference type="ARBA" id="ARBA00023237"/>
    </source>
</evidence>
<dbReference type="RefSeq" id="WP_130842416.1">
    <property type="nucleotide sequence ID" value="NZ_SIJL01000013.1"/>
</dbReference>
<dbReference type="GO" id="GO:0009279">
    <property type="term" value="C:cell outer membrane"/>
    <property type="evidence" value="ECO:0007669"/>
    <property type="project" value="UniProtKB-SubCell"/>
</dbReference>
<evidence type="ECO:0000256" key="3">
    <source>
        <dbReference type="ARBA" id="ARBA00022764"/>
    </source>
</evidence>
<dbReference type="GO" id="GO:0042597">
    <property type="term" value="C:periplasmic space"/>
    <property type="evidence" value="ECO:0007669"/>
    <property type="project" value="UniProtKB-SubCell"/>
</dbReference>
<dbReference type="PROSITE" id="PS00409">
    <property type="entry name" value="PROKAR_NTER_METHYL"/>
    <property type="match status" value="1"/>
</dbReference>
<keyword evidence="6" id="KW-1185">Reference proteome</keyword>
<organism evidence="5 6">
    <name type="scientific">Thermus thermamylovorans</name>
    <dbReference type="NCBI Taxonomy" id="2509362"/>
    <lineage>
        <taxon>Bacteria</taxon>
        <taxon>Thermotogati</taxon>
        <taxon>Deinococcota</taxon>
        <taxon>Deinococci</taxon>
        <taxon>Thermales</taxon>
        <taxon>Thermaceae</taxon>
        <taxon>Thermus</taxon>
    </lineage>
</organism>
<dbReference type="InterPro" id="IPR012902">
    <property type="entry name" value="N_methyl_site"/>
</dbReference>
<comment type="subcellular location">
    <subcellularLocation>
        <location evidence="1">Cell outer membrane</location>
        <topology evidence="1">Single-pass membrane protein</topology>
    </subcellularLocation>
    <subcellularLocation>
        <location evidence="2">Periplasm</location>
    </subcellularLocation>
</comment>